<name>A0A8S5SUB5_9CAUD</name>
<protein>
    <submittedName>
        <fullName evidence="2">Uncharacterized protein</fullName>
    </submittedName>
</protein>
<accession>A0A8S5SUB5</accession>
<proteinExistence type="predicted"/>
<evidence type="ECO:0000256" key="1">
    <source>
        <dbReference type="SAM" id="MobiDB-lite"/>
    </source>
</evidence>
<reference evidence="2" key="1">
    <citation type="journal article" date="2021" name="Proc. Natl. Acad. Sci. U.S.A.">
        <title>A Catalog of Tens of Thousands of Viruses from Human Metagenomes Reveals Hidden Associations with Chronic Diseases.</title>
        <authorList>
            <person name="Tisza M.J."/>
            <person name="Buck C.B."/>
        </authorList>
    </citation>
    <scope>NUCLEOTIDE SEQUENCE</scope>
    <source>
        <strain evidence="2">CtWf32</strain>
    </source>
</reference>
<organism evidence="2">
    <name type="scientific">Siphoviridae sp. ctWf32</name>
    <dbReference type="NCBI Taxonomy" id="2827884"/>
    <lineage>
        <taxon>Viruses</taxon>
        <taxon>Duplodnaviria</taxon>
        <taxon>Heunggongvirae</taxon>
        <taxon>Uroviricota</taxon>
        <taxon>Caudoviricetes</taxon>
    </lineage>
</organism>
<feature type="region of interest" description="Disordered" evidence="1">
    <location>
        <begin position="1"/>
        <end position="28"/>
    </location>
</feature>
<sequence>MTAATSTASLRILPTRQTPTTDDRSETREEVRVAYQFGEAVDYDPLAAPPSFWKMRPETMGIIAGALLMERRDALWPRLLMPLCSIVRDADALPDKEALWLFDWMKATGRPTVPFDDFQVVQISREWVAGLLDGRDTTANRAISGLVEIGLLTPVHRGVKGHASLYVVNPPPPIPPL</sequence>
<dbReference type="EMBL" id="BK032680">
    <property type="protein sequence ID" value="DAF54552.1"/>
    <property type="molecule type" value="Genomic_DNA"/>
</dbReference>
<feature type="compositionally biased region" description="Polar residues" evidence="1">
    <location>
        <begin position="1"/>
        <end position="20"/>
    </location>
</feature>
<evidence type="ECO:0000313" key="2">
    <source>
        <dbReference type="EMBL" id="DAF54552.1"/>
    </source>
</evidence>